<dbReference type="GO" id="GO:0003995">
    <property type="term" value="F:acyl-CoA dehydrogenase activity"/>
    <property type="evidence" value="ECO:0007669"/>
    <property type="project" value="TreeGrafter"/>
</dbReference>
<feature type="domain" description="Acyl-CoA dehydrogenase/oxidase N-terminal" evidence="2">
    <location>
        <begin position="21"/>
        <end position="104"/>
    </location>
</feature>
<sequence length="390" mass="41374">MTTRPHASADLSSVLTPALLESLRDRAATLDQSNSFPHQDLQDLARAGYLGALAPRELGGLGWDLSDVVGGQRLVAQHAPATALAVNMHHVWNGVASILAAHGDDSLEFIHRESAAGEIFAFGISEAGNDAVLFDSGTVAEPLQTGGYRFTGTKIFTTLSPVWTRLGVFGKTPDGAQLVFGFLDRASAGWSADDSSWDMLGMRATHSHTTRLEGAVVPADRIVRRIPAGPNADPLTFGIFASFLTLIAAVYTGVGERAAQLGAEALARRTSRVTGQPLSHDPVLRYKAGEATLRGITQDTLLRSVVADIVAGADWGPEWFPRLVATKTQAVRTAKAQVDYALEASGGAGFHRAAEITRLYRDVMAGVFHPSDDESAHNTFANLALGPLTS</sequence>
<organism evidence="4 5">
    <name type="scientific">Micrococcus terreus</name>
    <dbReference type="NCBI Taxonomy" id="574650"/>
    <lineage>
        <taxon>Bacteria</taxon>
        <taxon>Bacillati</taxon>
        <taxon>Actinomycetota</taxon>
        <taxon>Actinomycetes</taxon>
        <taxon>Micrococcales</taxon>
        <taxon>Micrococcaceae</taxon>
        <taxon>Micrococcus</taxon>
    </lineage>
</organism>
<dbReference type="OrthoDB" id="3404950at2"/>
<keyword evidence="1" id="KW-0560">Oxidoreductase</keyword>
<evidence type="ECO:0000256" key="1">
    <source>
        <dbReference type="ARBA" id="ARBA00023002"/>
    </source>
</evidence>
<dbReference type="InterPro" id="IPR037069">
    <property type="entry name" value="AcylCoA_DH/ox_N_sf"/>
</dbReference>
<dbReference type="SUPFAM" id="SSF47203">
    <property type="entry name" value="Acyl-CoA dehydrogenase C-terminal domain-like"/>
    <property type="match status" value="1"/>
</dbReference>
<dbReference type="AlphaFoldDB" id="A0A1I7MLU1"/>
<dbReference type="Gene3D" id="1.10.540.10">
    <property type="entry name" value="Acyl-CoA dehydrogenase/oxidase, N-terminal domain"/>
    <property type="match status" value="1"/>
</dbReference>
<dbReference type="Pfam" id="PF02771">
    <property type="entry name" value="Acyl-CoA_dh_N"/>
    <property type="match status" value="1"/>
</dbReference>
<evidence type="ECO:0000259" key="2">
    <source>
        <dbReference type="Pfam" id="PF02771"/>
    </source>
</evidence>
<gene>
    <name evidence="4" type="ORF">SAMN04487966_10581</name>
</gene>
<evidence type="ECO:0000313" key="5">
    <source>
        <dbReference type="Proteomes" id="UP000198881"/>
    </source>
</evidence>
<dbReference type="SUPFAM" id="SSF56645">
    <property type="entry name" value="Acyl-CoA dehydrogenase NM domain-like"/>
    <property type="match status" value="1"/>
</dbReference>
<dbReference type="InterPro" id="IPR013107">
    <property type="entry name" value="Acyl-CoA_DH_C"/>
</dbReference>
<dbReference type="PANTHER" id="PTHR43884">
    <property type="entry name" value="ACYL-COA DEHYDROGENASE"/>
    <property type="match status" value="1"/>
</dbReference>
<dbReference type="Pfam" id="PF08028">
    <property type="entry name" value="Acyl-CoA_dh_2"/>
    <property type="match status" value="1"/>
</dbReference>
<dbReference type="RefSeq" id="WP_091696893.1">
    <property type="nucleotide sequence ID" value="NZ_FPCG01000005.1"/>
</dbReference>
<name>A0A1I7MLU1_9MICC</name>
<accession>A0A1I7MLU1</accession>
<reference evidence="4 5" key="1">
    <citation type="submission" date="2016-10" db="EMBL/GenBank/DDBJ databases">
        <authorList>
            <person name="de Groot N.N."/>
        </authorList>
    </citation>
    <scope>NUCLEOTIDE SEQUENCE [LARGE SCALE GENOMIC DNA]</scope>
    <source>
        <strain evidence="4 5">CGMCC 1.7054</strain>
    </source>
</reference>
<dbReference type="PIRSF" id="PIRSF016578">
    <property type="entry name" value="HsaA"/>
    <property type="match status" value="1"/>
</dbReference>
<dbReference type="GO" id="GO:0050660">
    <property type="term" value="F:flavin adenine dinucleotide binding"/>
    <property type="evidence" value="ECO:0007669"/>
    <property type="project" value="InterPro"/>
</dbReference>
<dbReference type="InterPro" id="IPR036250">
    <property type="entry name" value="AcylCo_DH-like_C"/>
</dbReference>
<dbReference type="Gene3D" id="2.40.110.10">
    <property type="entry name" value="Butyryl-CoA Dehydrogenase, subunit A, domain 2"/>
    <property type="match status" value="1"/>
</dbReference>
<keyword evidence="5" id="KW-1185">Reference proteome</keyword>
<proteinExistence type="predicted"/>
<dbReference type="InterPro" id="IPR013786">
    <property type="entry name" value="AcylCoA_DH/ox_N"/>
</dbReference>
<dbReference type="EMBL" id="FPCG01000005">
    <property type="protein sequence ID" value="SFV22886.1"/>
    <property type="molecule type" value="Genomic_DNA"/>
</dbReference>
<dbReference type="STRING" id="574650.SAMN04487966_10581"/>
<dbReference type="InterPro" id="IPR046373">
    <property type="entry name" value="Acyl-CoA_Oxase/DH_mid-dom_sf"/>
</dbReference>
<dbReference type="Proteomes" id="UP000198881">
    <property type="component" value="Unassembled WGS sequence"/>
</dbReference>
<protein>
    <submittedName>
        <fullName evidence="4">Acyl-CoA dehydrogenase</fullName>
    </submittedName>
</protein>
<dbReference type="Gene3D" id="1.20.140.10">
    <property type="entry name" value="Butyryl-CoA Dehydrogenase, subunit A, domain 3"/>
    <property type="match status" value="1"/>
</dbReference>
<evidence type="ECO:0000313" key="4">
    <source>
        <dbReference type="EMBL" id="SFV22886.1"/>
    </source>
</evidence>
<feature type="domain" description="Acyl-CoA dehydrogenase C-terminal" evidence="3">
    <location>
        <begin position="246"/>
        <end position="369"/>
    </location>
</feature>
<dbReference type="InterPro" id="IPR009100">
    <property type="entry name" value="AcylCoA_DH/oxidase_NM_dom_sf"/>
</dbReference>
<dbReference type="PANTHER" id="PTHR43884:SF25">
    <property type="entry name" value="ACYL-COA DEHYDROGENASE YDBM-RELATED"/>
    <property type="match status" value="1"/>
</dbReference>
<evidence type="ECO:0000259" key="3">
    <source>
        <dbReference type="Pfam" id="PF08028"/>
    </source>
</evidence>